<dbReference type="AlphaFoldDB" id="A0A9E7U9Y4"/>
<accession>A0A9E7U9Y4</accession>
<gene>
    <name evidence="2" type="ORF">N0B31_15180</name>
</gene>
<evidence type="ECO:0000313" key="2">
    <source>
        <dbReference type="EMBL" id="UWM53477.1"/>
    </source>
</evidence>
<dbReference type="EMBL" id="CP104003">
    <property type="protein sequence ID" value="UWM53477.1"/>
    <property type="molecule type" value="Genomic_DNA"/>
</dbReference>
<reference evidence="2" key="1">
    <citation type="submission" date="2022-09" db="EMBL/GenBank/DDBJ databases">
        <title>Diverse halophilic archaea isolated from saline environments.</title>
        <authorList>
            <person name="Cui H.-L."/>
        </authorList>
    </citation>
    <scope>NUCLEOTIDE SEQUENCE</scope>
    <source>
        <strain evidence="2">ZS-35-S2</strain>
    </source>
</reference>
<organism evidence="2 3">
    <name type="scientific">Salinirubellus salinus</name>
    <dbReference type="NCBI Taxonomy" id="1364945"/>
    <lineage>
        <taxon>Archaea</taxon>
        <taxon>Methanobacteriati</taxon>
        <taxon>Methanobacteriota</taxon>
        <taxon>Stenosarchaea group</taxon>
        <taxon>Halobacteria</taxon>
        <taxon>Halobacteriales</taxon>
        <taxon>Natronomonadaceae</taxon>
        <taxon>Salinirubellus</taxon>
    </lineage>
</organism>
<dbReference type="Proteomes" id="UP001057580">
    <property type="component" value="Chromosome"/>
</dbReference>
<sequence length="66" mass="6368">MTVSSLGLRVQLFGVVLVLVGASRDLQMAVWGYSQGSPSLGSLLVVAGLLAAGGGLVGPALTAGGA</sequence>
<evidence type="ECO:0000313" key="3">
    <source>
        <dbReference type="Proteomes" id="UP001057580"/>
    </source>
</evidence>
<evidence type="ECO:0000256" key="1">
    <source>
        <dbReference type="SAM" id="Phobius"/>
    </source>
</evidence>
<proteinExistence type="predicted"/>
<feature type="transmembrane region" description="Helical" evidence="1">
    <location>
        <begin position="40"/>
        <end position="61"/>
    </location>
</feature>
<dbReference type="GeneID" id="74943792"/>
<dbReference type="KEGG" id="ssai:N0B31_15180"/>
<keyword evidence="1" id="KW-0472">Membrane</keyword>
<keyword evidence="1" id="KW-0812">Transmembrane</keyword>
<keyword evidence="1" id="KW-1133">Transmembrane helix</keyword>
<protein>
    <submittedName>
        <fullName evidence="2">Uncharacterized protein</fullName>
    </submittedName>
</protein>
<keyword evidence="3" id="KW-1185">Reference proteome</keyword>
<name>A0A9E7U9Y4_9EURY</name>
<dbReference type="RefSeq" id="WP_260592471.1">
    <property type="nucleotide sequence ID" value="NZ_CP104003.1"/>
</dbReference>